<dbReference type="OrthoDB" id="823504at2759"/>
<dbReference type="InterPro" id="IPR050783">
    <property type="entry name" value="Oxylipin_biosynth_metab"/>
</dbReference>
<dbReference type="InterPro" id="IPR037120">
    <property type="entry name" value="Haem_peroxidase_sf_animal"/>
</dbReference>
<proteinExistence type="predicted"/>
<dbReference type="PROSITE" id="PS50292">
    <property type="entry name" value="PEROXIDASE_3"/>
    <property type="match status" value="1"/>
</dbReference>
<reference evidence="7 8" key="1">
    <citation type="journal article" date="2018" name="IMA Fungus">
        <title>IMA Genome-F 9: Draft genome sequence of Annulohypoxylon stygium, Aspergillus mulundensis, Berkeleyomyces basicola (syn. Thielaviopsis basicola), Ceratocystis smalleyi, two Cercospora beticola strains, Coleophoma cylindrospora, Fusarium fracticaudum, Phialophora cf. hyalina, and Morchella septimelata.</title>
        <authorList>
            <person name="Wingfield B.D."/>
            <person name="Bills G.F."/>
            <person name="Dong Y."/>
            <person name="Huang W."/>
            <person name="Nel W.J."/>
            <person name="Swalarsk-Parry B.S."/>
            <person name="Vaghefi N."/>
            <person name="Wilken P.M."/>
            <person name="An Z."/>
            <person name="de Beer Z.W."/>
            <person name="De Vos L."/>
            <person name="Chen L."/>
            <person name="Duong T.A."/>
            <person name="Gao Y."/>
            <person name="Hammerbacher A."/>
            <person name="Kikkert J.R."/>
            <person name="Li Y."/>
            <person name="Li H."/>
            <person name="Li K."/>
            <person name="Li Q."/>
            <person name="Liu X."/>
            <person name="Ma X."/>
            <person name="Naidoo K."/>
            <person name="Pethybridge S.J."/>
            <person name="Sun J."/>
            <person name="Steenkamp E.T."/>
            <person name="van der Nest M.A."/>
            <person name="van Wyk S."/>
            <person name="Wingfield M.J."/>
            <person name="Xiong C."/>
            <person name="Yue Q."/>
            <person name="Zhang X."/>
        </authorList>
    </citation>
    <scope>NUCLEOTIDE SEQUENCE [LARGE SCALE GENOMIC DNA]</scope>
    <source>
        <strain evidence="7 8">BP6252</strain>
    </source>
</reference>
<gene>
    <name evidence="7" type="ORF">BP6252_06770</name>
</gene>
<comment type="caution">
    <text evidence="7">The sequence shown here is derived from an EMBL/GenBank/DDBJ whole genome shotgun (WGS) entry which is preliminary data.</text>
</comment>
<dbReference type="CDD" id="cd09817">
    <property type="entry name" value="linoleate_diol_synthase_like"/>
    <property type="match status" value="1"/>
</dbReference>
<dbReference type="GO" id="GO:0004601">
    <property type="term" value="F:peroxidase activity"/>
    <property type="evidence" value="ECO:0007669"/>
    <property type="project" value="InterPro"/>
</dbReference>
<dbReference type="GO" id="GO:0020037">
    <property type="term" value="F:heme binding"/>
    <property type="evidence" value="ECO:0007669"/>
    <property type="project" value="InterPro"/>
</dbReference>
<dbReference type="AlphaFoldDB" id="A0A3D8RFN1"/>
<dbReference type="GO" id="GO:0046872">
    <property type="term" value="F:metal ion binding"/>
    <property type="evidence" value="ECO:0007669"/>
    <property type="project" value="UniProtKB-KW"/>
</dbReference>
<name>A0A3D8RFN1_9HELO</name>
<keyword evidence="4" id="KW-0560">Oxidoreductase</keyword>
<sequence>MPLVLGQGPLPHLQLPPHLQQLHKIIDKRLPPELTETRDESLSNLVGSLSRISVGKNDNATETANRANLTDWTLLERDILDFLKSNKGLIGDVASQGNRVGEDLKFLIDAVHMKAQHQGIDDKQYIMERVIQLAISFPNGSGIQTRLTGFLVKQLWDSLEHPPMTYLGDKYEYRCADGSNNNIANPNLGKAGSPYARSVISSTAKRVYPEPSEVFDKLLARTGRPKEHPNRISSTLFYLATIIIHDAFRTGDDSNHPDMNTSSTSSYLDLSPLYGNNESEQKEVRVMKDGLLKPDTFHEPRLLGFPPGACAFLVTFNRFHNHVVRELKRVNEAGRFSPNPRLSNDAAEIKIDEDLFQVGRLVTCGLYVNIILSDYVRTILNMNYAPDSTWVLDPRDTINSIFQDSALPRGTGNQVSCEFNLIYRWHSTLSVKDEKWTKEFMEDAFKGKDVSKLSMREFLEGLQAWKAKTLNKKPEARTFGGLTRDSYGFFDTRKLATLLAESTKDVASAFGARQTPVVLKLVSMLGMQQARGWHVGTLNELRKFMKLKPHMSFEDINPDPEIQAAMKSLYKQPDFVELYPGVIFEDSKVPYMPGSGLCGGFTITRAILSDAVALIRSDRFYTVGWTRGSMTDWGFSLINDMTHGTELARGGKMHLLLDTAFPKYYSENSVWKLFPFTHPSEIKRIFEMQNVAWKYDFESPLPGGA</sequence>
<keyword evidence="1 6" id="KW-0349">Heme</keyword>
<keyword evidence="2 6" id="KW-0479">Metal-binding</keyword>
<evidence type="ECO:0000256" key="6">
    <source>
        <dbReference type="PIRSR" id="PIRSR619791-2"/>
    </source>
</evidence>
<dbReference type="GO" id="GO:0006631">
    <property type="term" value="P:fatty acid metabolic process"/>
    <property type="evidence" value="ECO:0007669"/>
    <property type="project" value="UniProtKB-ARBA"/>
</dbReference>
<evidence type="ECO:0000256" key="1">
    <source>
        <dbReference type="ARBA" id="ARBA00022617"/>
    </source>
</evidence>
<dbReference type="InterPro" id="IPR010255">
    <property type="entry name" value="Haem_peroxidase_sf"/>
</dbReference>
<dbReference type="Proteomes" id="UP000256645">
    <property type="component" value="Unassembled WGS sequence"/>
</dbReference>
<dbReference type="GO" id="GO:0051213">
    <property type="term" value="F:dioxygenase activity"/>
    <property type="evidence" value="ECO:0007669"/>
    <property type="project" value="UniProtKB-KW"/>
</dbReference>
<keyword evidence="8" id="KW-1185">Reference proteome</keyword>
<evidence type="ECO:0000256" key="3">
    <source>
        <dbReference type="ARBA" id="ARBA00022964"/>
    </source>
</evidence>
<accession>A0A3D8RFN1</accession>
<dbReference type="PANTHER" id="PTHR11903:SF37">
    <property type="entry name" value="PSI-PRODUCING OXYGENASE A"/>
    <property type="match status" value="1"/>
</dbReference>
<dbReference type="STRING" id="1849047.A0A3D8RFN1"/>
<dbReference type="Gene3D" id="1.10.640.10">
    <property type="entry name" value="Haem peroxidase domain superfamily, animal type"/>
    <property type="match status" value="1"/>
</dbReference>
<feature type="binding site" description="axial binding residue" evidence="6">
    <location>
        <position position="426"/>
    </location>
    <ligand>
        <name>heme b</name>
        <dbReference type="ChEBI" id="CHEBI:60344"/>
    </ligand>
    <ligandPart>
        <name>Fe</name>
        <dbReference type="ChEBI" id="CHEBI:18248"/>
    </ligandPart>
</feature>
<protein>
    <recommendedName>
        <fullName evidence="9">Heme peroxidase</fullName>
    </recommendedName>
</protein>
<evidence type="ECO:0000313" key="7">
    <source>
        <dbReference type="EMBL" id="RDW72863.1"/>
    </source>
</evidence>
<keyword evidence="5 6" id="KW-0408">Iron</keyword>
<dbReference type="SUPFAM" id="SSF48113">
    <property type="entry name" value="Heme-dependent peroxidases"/>
    <property type="match status" value="1"/>
</dbReference>
<evidence type="ECO:0000256" key="4">
    <source>
        <dbReference type="ARBA" id="ARBA00023002"/>
    </source>
</evidence>
<organism evidence="7 8">
    <name type="scientific">Coleophoma cylindrospora</name>
    <dbReference type="NCBI Taxonomy" id="1849047"/>
    <lineage>
        <taxon>Eukaryota</taxon>
        <taxon>Fungi</taxon>
        <taxon>Dikarya</taxon>
        <taxon>Ascomycota</taxon>
        <taxon>Pezizomycotina</taxon>
        <taxon>Leotiomycetes</taxon>
        <taxon>Helotiales</taxon>
        <taxon>Dermateaceae</taxon>
        <taxon>Coleophoma</taxon>
    </lineage>
</organism>
<dbReference type="PANTHER" id="PTHR11903">
    <property type="entry name" value="PROSTAGLANDIN G/H SYNTHASE"/>
    <property type="match status" value="1"/>
</dbReference>
<keyword evidence="3" id="KW-0223">Dioxygenase</keyword>
<evidence type="ECO:0000256" key="2">
    <source>
        <dbReference type="ARBA" id="ARBA00022723"/>
    </source>
</evidence>
<evidence type="ECO:0000313" key="8">
    <source>
        <dbReference type="Proteomes" id="UP000256645"/>
    </source>
</evidence>
<evidence type="ECO:0000256" key="5">
    <source>
        <dbReference type="ARBA" id="ARBA00023004"/>
    </source>
</evidence>
<dbReference type="EMBL" id="PDLM01000007">
    <property type="protein sequence ID" value="RDW72863.1"/>
    <property type="molecule type" value="Genomic_DNA"/>
</dbReference>
<dbReference type="InterPro" id="IPR034812">
    <property type="entry name" value="Ppo-like_N"/>
</dbReference>
<dbReference type="GO" id="GO:0006979">
    <property type="term" value="P:response to oxidative stress"/>
    <property type="evidence" value="ECO:0007669"/>
    <property type="project" value="InterPro"/>
</dbReference>
<evidence type="ECO:0008006" key="9">
    <source>
        <dbReference type="Google" id="ProtNLM"/>
    </source>
</evidence>
<dbReference type="Pfam" id="PF03098">
    <property type="entry name" value="An_peroxidase"/>
    <property type="match status" value="1"/>
</dbReference>
<dbReference type="InterPro" id="IPR019791">
    <property type="entry name" value="Haem_peroxidase_animal"/>
</dbReference>